<protein>
    <submittedName>
        <fullName evidence="1">Uncharacterized protein</fullName>
    </submittedName>
</protein>
<name>A0ACC1PHP2_9PEZI</name>
<keyword evidence="2" id="KW-1185">Reference proteome</keyword>
<proteinExistence type="predicted"/>
<gene>
    <name evidence="1" type="ORF">NUW58_g2199</name>
</gene>
<dbReference type="Proteomes" id="UP001143856">
    <property type="component" value="Unassembled WGS sequence"/>
</dbReference>
<evidence type="ECO:0000313" key="1">
    <source>
        <dbReference type="EMBL" id="KAJ2992338.1"/>
    </source>
</evidence>
<accession>A0ACC1PHP2</accession>
<comment type="caution">
    <text evidence="1">The sequence shown here is derived from an EMBL/GenBank/DDBJ whole genome shotgun (WGS) entry which is preliminary data.</text>
</comment>
<evidence type="ECO:0000313" key="2">
    <source>
        <dbReference type="Proteomes" id="UP001143856"/>
    </source>
</evidence>
<sequence length="368" mass="42295">MMSSSRFGAPASPWTERFGVVGGRVYGLTKKKDELLHAGLAPSNPRLHPQYYDFIPSADQFSIPVNDEEIDDILVAEEYQRYLLFGNQSWRIPPLNSVLSWDGSAILLGGHQPGDDQLYPQLLRDYMAQRIEVDESTWLPFFAKDRWYNFDQDFSDTITEADGKTWENSAWNVDDDRIWNVLRFSIEIANRIVTTLIRDNNKWLGTILYGRVQLWYELYSQPADYQRYIGKKDYRILMNPDTEKDFCRRLGKLFLGRDVEPNADKRHEHITGLLKCLVWSFLPSTNPLLGVTAPYENGTAAHPMYELGHALFKARLQDGGNLSPAVQKQVSEDHEDHWLEPYVDSEPIREMGRSLEAAIFGGTPVKLS</sequence>
<dbReference type="EMBL" id="JAPDGR010000275">
    <property type="protein sequence ID" value="KAJ2992338.1"/>
    <property type="molecule type" value="Genomic_DNA"/>
</dbReference>
<reference evidence="1" key="1">
    <citation type="submission" date="2022-10" db="EMBL/GenBank/DDBJ databases">
        <title>Genome Sequence of Xylaria curta.</title>
        <authorList>
            <person name="Buettner E."/>
        </authorList>
    </citation>
    <scope>NUCLEOTIDE SEQUENCE</scope>
    <source>
        <strain evidence="1">Babe10</strain>
    </source>
</reference>
<organism evidence="1 2">
    <name type="scientific">Xylaria curta</name>
    <dbReference type="NCBI Taxonomy" id="42375"/>
    <lineage>
        <taxon>Eukaryota</taxon>
        <taxon>Fungi</taxon>
        <taxon>Dikarya</taxon>
        <taxon>Ascomycota</taxon>
        <taxon>Pezizomycotina</taxon>
        <taxon>Sordariomycetes</taxon>
        <taxon>Xylariomycetidae</taxon>
        <taxon>Xylariales</taxon>
        <taxon>Xylariaceae</taxon>
        <taxon>Xylaria</taxon>
    </lineage>
</organism>